<protein>
    <submittedName>
        <fullName evidence="1">Uncharacterized protein</fullName>
    </submittedName>
</protein>
<dbReference type="STRING" id="708126.BW727_100144"/>
<reference evidence="1 2" key="1">
    <citation type="journal article" date="2014" name="Int. J. Syst. Evol. Microbiol.">
        <title>Jeotgalibaca dankookensis gen. nov., sp. nov., a member of the family Carnobacteriaceae, isolated from seujeot (Korean traditional food).</title>
        <authorList>
            <person name="Lee D.G."/>
            <person name="Trujillo M.E."/>
            <person name="Kang H."/>
            <person name="Ahn T.Y."/>
        </authorList>
    </citation>
    <scope>NUCLEOTIDE SEQUENCE [LARGE SCALE GENOMIC DNA]</scope>
    <source>
        <strain evidence="1 2">EX-07</strain>
    </source>
</reference>
<dbReference type="RefSeq" id="WP_169749223.1">
    <property type="nucleotide sequence ID" value="NZ_BBYN01000005.1"/>
</dbReference>
<dbReference type="AlphaFoldDB" id="A0A1S6ILX2"/>
<proteinExistence type="predicted"/>
<gene>
    <name evidence="1" type="ORF">BW727_100144</name>
</gene>
<keyword evidence="2" id="KW-1185">Reference proteome</keyword>
<dbReference type="Proteomes" id="UP000188993">
    <property type="component" value="Chromosome"/>
</dbReference>
<accession>A0A1S6ILX2</accession>
<dbReference type="KEGG" id="jda:BW727_100144"/>
<sequence length="58" mass="6798">MAKSKETYENVAKTFKEKADREWAKAKNDEGGHHYNNARSYYETVRKAEAKAKEMDKN</sequence>
<evidence type="ECO:0000313" key="2">
    <source>
        <dbReference type="Proteomes" id="UP000188993"/>
    </source>
</evidence>
<evidence type="ECO:0000313" key="1">
    <source>
        <dbReference type="EMBL" id="AQS52554.1"/>
    </source>
</evidence>
<name>A0A1S6ILX2_9LACT</name>
<dbReference type="EMBL" id="CP019728">
    <property type="protein sequence ID" value="AQS52554.1"/>
    <property type="molecule type" value="Genomic_DNA"/>
</dbReference>
<organism evidence="1 2">
    <name type="scientific">Jeotgalibaca dankookensis</name>
    <dbReference type="NCBI Taxonomy" id="708126"/>
    <lineage>
        <taxon>Bacteria</taxon>
        <taxon>Bacillati</taxon>
        <taxon>Bacillota</taxon>
        <taxon>Bacilli</taxon>
        <taxon>Lactobacillales</taxon>
        <taxon>Carnobacteriaceae</taxon>
        <taxon>Jeotgalibaca</taxon>
    </lineage>
</organism>